<evidence type="ECO:0008006" key="3">
    <source>
        <dbReference type="Google" id="ProtNLM"/>
    </source>
</evidence>
<evidence type="ECO:0000313" key="1">
    <source>
        <dbReference type="EMBL" id="SFL67145.1"/>
    </source>
</evidence>
<keyword evidence="2" id="KW-1185">Reference proteome</keyword>
<name>A0ABY1FMY6_9GAMM</name>
<protein>
    <recommendedName>
        <fullName evidence="3">DUF2750 domain-containing protein</fullName>
    </recommendedName>
</protein>
<gene>
    <name evidence="1" type="ORF">SAMN04487868_106144</name>
</gene>
<dbReference type="EMBL" id="FOTV01000006">
    <property type="protein sequence ID" value="SFL67145.1"/>
    <property type="molecule type" value="Genomic_DNA"/>
</dbReference>
<dbReference type="RefSeq" id="WP_091642275.1">
    <property type="nucleotide sequence ID" value="NZ_FOTV01000006.1"/>
</dbReference>
<dbReference type="Proteomes" id="UP000199211">
    <property type="component" value="Unassembled WGS sequence"/>
</dbReference>
<accession>A0ABY1FMY6</accession>
<proteinExistence type="predicted"/>
<sequence>MNYDPTFDQTRLDQLADQCLVDNTGTGKVIFLSDDEDNRLELTSWRFEDEEAQARLMKSEFKLYLLELLDTLLVYRAQHELPNASQGVVSVRQNQMTVQWVSRAEAERLRDL</sequence>
<evidence type="ECO:0000313" key="2">
    <source>
        <dbReference type="Proteomes" id="UP000199211"/>
    </source>
</evidence>
<organism evidence="1 2">
    <name type="scientific">Marinobacter salarius</name>
    <dbReference type="NCBI Taxonomy" id="1420917"/>
    <lineage>
        <taxon>Bacteria</taxon>
        <taxon>Pseudomonadati</taxon>
        <taxon>Pseudomonadota</taxon>
        <taxon>Gammaproteobacteria</taxon>
        <taxon>Pseudomonadales</taxon>
        <taxon>Marinobacteraceae</taxon>
        <taxon>Marinobacter</taxon>
    </lineage>
</organism>
<reference evidence="1 2" key="1">
    <citation type="submission" date="2016-10" db="EMBL/GenBank/DDBJ databases">
        <authorList>
            <person name="Varghese N."/>
            <person name="Submissions S."/>
        </authorList>
    </citation>
    <scope>NUCLEOTIDE SEQUENCE [LARGE SCALE GENOMIC DNA]</scope>
    <source>
        <strain evidence="1 2">DSM 26291</strain>
    </source>
</reference>
<comment type="caution">
    <text evidence="1">The sequence shown here is derived from an EMBL/GenBank/DDBJ whole genome shotgun (WGS) entry which is preliminary data.</text>
</comment>